<dbReference type="GO" id="GO:0006516">
    <property type="term" value="P:glycoprotein catabolic process"/>
    <property type="evidence" value="ECO:0000318"/>
    <property type="project" value="GO_Central"/>
</dbReference>
<dbReference type="InterPro" id="IPR002931">
    <property type="entry name" value="Transglutaminase-like"/>
</dbReference>
<dbReference type="STRING" id="5786.F0ZUR4"/>
<dbReference type="Proteomes" id="UP000001064">
    <property type="component" value="Unassembled WGS sequence"/>
</dbReference>
<dbReference type="PANTHER" id="PTHR12143">
    <property type="entry name" value="PEPTIDE N-GLYCANASE PNGASE -RELATED"/>
    <property type="match status" value="1"/>
</dbReference>
<dbReference type="SUPFAM" id="SSF54001">
    <property type="entry name" value="Cysteine proteinases"/>
    <property type="match status" value="1"/>
</dbReference>
<feature type="region of interest" description="Disordered" evidence="4">
    <location>
        <begin position="362"/>
        <end position="391"/>
    </location>
</feature>
<dbReference type="InterPro" id="IPR013320">
    <property type="entry name" value="ConA-like_dom_sf"/>
</dbReference>
<comment type="similarity">
    <text evidence="1">Belongs to the transglutaminase-like superfamily. PNGase family.</text>
</comment>
<dbReference type="VEuPathDB" id="AmoebaDB:DICPUDRAFT_155735"/>
<dbReference type="InterPro" id="IPR056573">
    <property type="entry name" value="Lectin_L-type_dom"/>
</dbReference>
<evidence type="ECO:0000313" key="6">
    <source>
        <dbReference type="EMBL" id="EGC32321.1"/>
    </source>
</evidence>
<dbReference type="SUPFAM" id="SSF49899">
    <property type="entry name" value="Concanavalin A-like lectins/glucanases"/>
    <property type="match status" value="1"/>
</dbReference>
<organism evidence="6 7">
    <name type="scientific">Dictyostelium purpureum</name>
    <name type="common">Slime mold</name>
    <dbReference type="NCBI Taxonomy" id="5786"/>
    <lineage>
        <taxon>Eukaryota</taxon>
        <taxon>Amoebozoa</taxon>
        <taxon>Evosea</taxon>
        <taxon>Eumycetozoa</taxon>
        <taxon>Dictyostelia</taxon>
        <taxon>Dictyosteliales</taxon>
        <taxon>Dictyosteliaceae</taxon>
        <taxon>Dictyostelium</taxon>
    </lineage>
</organism>
<dbReference type="FunFam" id="2.20.25.10:FF:000011">
    <property type="entry name" value="peptide-N(4)-(N-acetyl-beta- glucosaminyl)asparagine amidase"/>
    <property type="match status" value="1"/>
</dbReference>
<dbReference type="Pfam" id="PF01841">
    <property type="entry name" value="Transglut_core"/>
    <property type="match status" value="1"/>
</dbReference>
<dbReference type="OMA" id="HECFIKY"/>
<keyword evidence="7" id="KW-1185">Reference proteome</keyword>
<dbReference type="GO" id="GO:0010628">
    <property type="term" value="P:positive regulation of gene expression"/>
    <property type="evidence" value="ECO:0007669"/>
    <property type="project" value="EnsemblProtists"/>
</dbReference>
<dbReference type="SUPFAM" id="SSF54236">
    <property type="entry name" value="Ubiquitin-like"/>
    <property type="match status" value="1"/>
</dbReference>
<dbReference type="CDD" id="cd01951">
    <property type="entry name" value="lectin_L-type"/>
    <property type="match status" value="1"/>
</dbReference>
<sequence>MKTIVVIYNDKEYPVEIESDTTYEELTFQVFSLTDVEPDDQLFYNLYNTSTPPLPNQKLNVLNNQKVFLQNFKNKSQLFNSSNSFIDPSLRNRIESFYRGMIKYNDERLQYLALEQIPIEIKKEQSQMKKVQMLLDWFKNNYFCWVNAPECIDLKCGTPNTKLVGHEQPTIEEMKHQASRVEVYRCDSGHITRFPRYNSVEKLLETKSGRCGEWANTFTLYLMAVGVNTRYIFDFTDHVWNEAFIDGRWVHLDSCEAAYDTPLVYEGGWGKKNLSYIFAFELDGVYDVTKRYTIRFNQLNRSLANEQALVSYLYQFNHKIRSTLPHDLLRDLLKRETSELLETETFASRNYGDNLTGRVSGSLDWRTSRGESGDGDLTIGPGNNSSNNNNQLPVPTINKTIYILDSISKAKESLNLVGNCSITKNGIQITANETDKIGAFWLKEKIDVISNGGFICKLKFLIKKDGDGADGMAFVIQNNSINSMGIGGYGLGYHSIPNSVAIEFDTYPSKDHARDPDGNHISVNTRGREPNSAHHRFSIACGNPKNNKPMNDGVEHECFIKYSSSEKTLDVWLDNYQVLNKVSIDIQSLLNLDSNKAFLGMTASTGGLKQAHIISSFSIGN</sequence>
<dbReference type="GO" id="GO:0031152">
    <property type="term" value="P:aggregation involved in sorocarp development"/>
    <property type="evidence" value="ECO:0007669"/>
    <property type="project" value="EnsemblProtists"/>
</dbReference>
<dbReference type="Pfam" id="PF18483">
    <property type="entry name" value="Lectin_L-type_dom"/>
    <property type="match status" value="1"/>
</dbReference>
<reference evidence="7" key="1">
    <citation type="journal article" date="2011" name="Genome Biol.">
        <title>Comparative genomics of the social amoebae Dictyostelium discoideum and Dictyostelium purpureum.</title>
        <authorList>
            <consortium name="US DOE Joint Genome Institute (JGI-PGF)"/>
            <person name="Sucgang R."/>
            <person name="Kuo A."/>
            <person name="Tian X."/>
            <person name="Salerno W."/>
            <person name="Parikh A."/>
            <person name="Feasley C.L."/>
            <person name="Dalin E."/>
            <person name="Tu H."/>
            <person name="Huang E."/>
            <person name="Barry K."/>
            <person name="Lindquist E."/>
            <person name="Shapiro H."/>
            <person name="Bruce D."/>
            <person name="Schmutz J."/>
            <person name="Salamov A."/>
            <person name="Fey P."/>
            <person name="Gaudet P."/>
            <person name="Anjard C."/>
            <person name="Babu M.M."/>
            <person name="Basu S."/>
            <person name="Bushmanova Y."/>
            <person name="van der Wel H."/>
            <person name="Katoh-Kurasawa M."/>
            <person name="Dinh C."/>
            <person name="Coutinho P.M."/>
            <person name="Saito T."/>
            <person name="Elias M."/>
            <person name="Schaap P."/>
            <person name="Kay R.R."/>
            <person name="Henrissat B."/>
            <person name="Eichinger L."/>
            <person name="Rivero F."/>
            <person name="Putnam N.H."/>
            <person name="West C.M."/>
            <person name="Loomis W.F."/>
            <person name="Chisholm R.L."/>
            <person name="Shaulsky G."/>
            <person name="Strassmann J.E."/>
            <person name="Queller D.C."/>
            <person name="Kuspa A."/>
            <person name="Grigoriev I.V."/>
        </authorList>
    </citation>
    <scope>NUCLEOTIDE SEQUENCE [LARGE SCALE GENOMIC DNA]</scope>
    <source>
        <strain evidence="7">QSDP1</strain>
    </source>
</reference>
<name>F0ZUR4_DICPU</name>
<dbReference type="Gene3D" id="2.20.25.10">
    <property type="match status" value="1"/>
</dbReference>
<gene>
    <name evidence="6" type="ORF">DICPUDRAFT_155735</name>
</gene>
<dbReference type="InterPro" id="IPR050883">
    <property type="entry name" value="PNGase"/>
</dbReference>
<dbReference type="InterPro" id="IPR029071">
    <property type="entry name" value="Ubiquitin-like_domsf"/>
</dbReference>
<evidence type="ECO:0000256" key="4">
    <source>
        <dbReference type="SAM" id="MobiDB-lite"/>
    </source>
</evidence>
<dbReference type="OrthoDB" id="409136at2759"/>
<dbReference type="GO" id="GO:0005634">
    <property type="term" value="C:nucleus"/>
    <property type="evidence" value="ECO:0000318"/>
    <property type="project" value="GO_Central"/>
</dbReference>
<dbReference type="RefSeq" id="XP_003291163.1">
    <property type="nucleotide sequence ID" value="XM_003291115.1"/>
</dbReference>
<accession>F0ZUR4</accession>
<evidence type="ECO:0000256" key="2">
    <source>
        <dbReference type="ARBA" id="ARBA00022723"/>
    </source>
</evidence>
<dbReference type="InParanoid" id="F0ZUR4"/>
<dbReference type="FunCoup" id="F0ZUR4">
    <property type="interactions" value="88"/>
</dbReference>
<dbReference type="EMBL" id="GL871199">
    <property type="protein sequence ID" value="EGC32321.1"/>
    <property type="molecule type" value="Genomic_DNA"/>
</dbReference>
<dbReference type="Gene3D" id="3.10.620.30">
    <property type="match status" value="1"/>
</dbReference>
<proteinExistence type="inferred from homology"/>
<dbReference type="GO" id="GO:0046872">
    <property type="term" value="F:metal ion binding"/>
    <property type="evidence" value="ECO:0007669"/>
    <property type="project" value="UniProtKB-KW"/>
</dbReference>
<dbReference type="InterPro" id="IPR038765">
    <property type="entry name" value="Papain-like_cys_pep_sf"/>
</dbReference>
<dbReference type="KEGG" id="dpp:DICPUDRAFT_155735"/>
<dbReference type="GO" id="GO:0000224">
    <property type="term" value="F:peptide-N4-(N-acetyl-beta-glucosaminyl)asparagine amidase activity"/>
    <property type="evidence" value="ECO:0000318"/>
    <property type="project" value="GO_Central"/>
</dbReference>
<dbReference type="Gene3D" id="2.60.120.200">
    <property type="match status" value="1"/>
</dbReference>
<dbReference type="SMART" id="SM00460">
    <property type="entry name" value="TGc"/>
    <property type="match status" value="1"/>
</dbReference>
<dbReference type="GO" id="GO:0044671">
    <property type="term" value="P:sorocarp spore cell differentiation"/>
    <property type="evidence" value="ECO:0007669"/>
    <property type="project" value="EnsemblProtists"/>
</dbReference>
<evidence type="ECO:0000256" key="3">
    <source>
        <dbReference type="ARBA" id="ARBA00022833"/>
    </source>
</evidence>
<evidence type="ECO:0000313" key="7">
    <source>
        <dbReference type="Proteomes" id="UP000001064"/>
    </source>
</evidence>
<dbReference type="AlphaFoldDB" id="F0ZUR4"/>
<dbReference type="PANTHER" id="PTHR12143:SF19">
    <property type="entry name" value="PEPTIDE-N(4)-(N-ACETYL-BETA-GLUCOSAMINYL)ASPARAGINE AMIDASE"/>
    <property type="match status" value="1"/>
</dbReference>
<dbReference type="eggNOG" id="KOG0909">
    <property type="taxonomic scope" value="Eukaryota"/>
</dbReference>
<keyword evidence="3" id="KW-0862">Zinc</keyword>
<dbReference type="GO" id="GO:0030435">
    <property type="term" value="P:sporulation resulting in formation of a cellular spore"/>
    <property type="evidence" value="ECO:0007669"/>
    <property type="project" value="EnsemblProtists"/>
</dbReference>
<dbReference type="GeneID" id="10507343"/>
<protein>
    <recommendedName>
        <fullName evidence="5">Transglutaminase-like domain-containing protein</fullName>
    </recommendedName>
</protein>
<dbReference type="GO" id="GO:0005829">
    <property type="term" value="C:cytosol"/>
    <property type="evidence" value="ECO:0000318"/>
    <property type="project" value="GO_Central"/>
</dbReference>
<feature type="domain" description="Transglutaminase-like" evidence="5">
    <location>
        <begin position="203"/>
        <end position="256"/>
    </location>
</feature>
<evidence type="ECO:0000256" key="1">
    <source>
        <dbReference type="ARBA" id="ARBA00009390"/>
    </source>
</evidence>
<keyword evidence="2" id="KW-0479">Metal-binding</keyword>
<evidence type="ECO:0000259" key="5">
    <source>
        <dbReference type="SMART" id="SM00460"/>
    </source>
</evidence>